<dbReference type="AlphaFoldDB" id="A0A8C9F6I3"/>
<evidence type="ECO:0000313" key="2">
    <source>
        <dbReference type="Proteomes" id="UP000694428"/>
    </source>
</evidence>
<sequence>MSSLEYPSILTVGASRVCVDGGRGHMPVLILSCFAVRCSLMGFDLNRHWANPSPWAHPTLHGVKQLIVEMYNNPVMPDPLEISCHCLEEHSSLMTHIMQYTSRQAEAEFTCMELTDVRFGHCGRGCHRSVCKYTSPCGLLELVMVSDGNGGYVSQDPIILRSGLLQADITLEAKIVL</sequence>
<reference evidence="1" key="1">
    <citation type="submission" date="2025-08" db="UniProtKB">
        <authorList>
            <consortium name="Ensembl"/>
        </authorList>
    </citation>
    <scope>IDENTIFICATION</scope>
</reference>
<dbReference type="Gene3D" id="3.40.630.10">
    <property type="entry name" value="Zn peptidases"/>
    <property type="match status" value="1"/>
</dbReference>
<name>A0A8C9F6I3_PAVCR</name>
<dbReference type="SUPFAM" id="SSF53187">
    <property type="entry name" value="Zn-dependent exopeptidases"/>
    <property type="match status" value="1"/>
</dbReference>
<dbReference type="Proteomes" id="UP000694428">
    <property type="component" value="Unplaced"/>
</dbReference>
<evidence type="ECO:0000313" key="1">
    <source>
        <dbReference type="Ensembl" id="ENSPSTP00000011009.1"/>
    </source>
</evidence>
<reference evidence="1" key="2">
    <citation type="submission" date="2025-09" db="UniProtKB">
        <authorList>
            <consortium name="Ensembl"/>
        </authorList>
    </citation>
    <scope>IDENTIFICATION</scope>
</reference>
<proteinExistence type="predicted"/>
<keyword evidence="2" id="KW-1185">Reference proteome</keyword>
<dbReference type="Ensembl" id="ENSPSTT00000011558.1">
    <property type="protein sequence ID" value="ENSPSTP00000011009.1"/>
    <property type="gene ID" value="ENSPSTG00000007740.1"/>
</dbReference>
<protein>
    <submittedName>
        <fullName evidence="1">ATP/GTP binding protein like 4</fullName>
    </submittedName>
</protein>
<accession>A0A8C9F6I3</accession>
<organism evidence="1 2">
    <name type="scientific">Pavo cristatus</name>
    <name type="common">Indian peafowl</name>
    <name type="synonym">Blue peafowl</name>
    <dbReference type="NCBI Taxonomy" id="9049"/>
    <lineage>
        <taxon>Eukaryota</taxon>
        <taxon>Metazoa</taxon>
        <taxon>Chordata</taxon>
        <taxon>Craniata</taxon>
        <taxon>Vertebrata</taxon>
        <taxon>Euteleostomi</taxon>
        <taxon>Archelosauria</taxon>
        <taxon>Archosauria</taxon>
        <taxon>Dinosauria</taxon>
        <taxon>Saurischia</taxon>
        <taxon>Theropoda</taxon>
        <taxon>Coelurosauria</taxon>
        <taxon>Aves</taxon>
        <taxon>Neognathae</taxon>
        <taxon>Galloanserae</taxon>
        <taxon>Galliformes</taxon>
        <taxon>Phasianidae</taxon>
        <taxon>Phasianinae</taxon>
        <taxon>Pavo</taxon>
    </lineage>
</organism>